<accession>A0A318ZY75</accession>
<feature type="compositionally biased region" description="Low complexity" evidence="1">
    <location>
        <begin position="16"/>
        <end position="35"/>
    </location>
</feature>
<name>A0A318ZY75_9EURO</name>
<keyword evidence="4" id="KW-1185">Reference proteome</keyword>
<organism evidence="3 4">
    <name type="scientific">Aspergillus saccharolyticus JOP 1030-1</name>
    <dbReference type="NCBI Taxonomy" id="1450539"/>
    <lineage>
        <taxon>Eukaryota</taxon>
        <taxon>Fungi</taxon>
        <taxon>Dikarya</taxon>
        <taxon>Ascomycota</taxon>
        <taxon>Pezizomycotina</taxon>
        <taxon>Eurotiomycetes</taxon>
        <taxon>Eurotiomycetidae</taxon>
        <taxon>Eurotiales</taxon>
        <taxon>Aspergillaceae</taxon>
        <taxon>Aspergillus</taxon>
        <taxon>Aspergillus subgen. Circumdati</taxon>
    </lineage>
</organism>
<keyword evidence="2" id="KW-0472">Membrane</keyword>
<proteinExistence type="predicted"/>
<dbReference type="AlphaFoldDB" id="A0A318ZY75"/>
<keyword evidence="2" id="KW-0812">Transmembrane</keyword>
<feature type="transmembrane region" description="Helical" evidence="2">
    <location>
        <begin position="103"/>
        <end position="124"/>
    </location>
</feature>
<dbReference type="GeneID" id="37079035"/>
<dbReference type="EMBL" id="KZ821219">
    <property type="protein sequence ID" value="PYH49150.1"/>
    <property type="molecule type" value="Genomic_DNA"/>
</dbReference>
<dbReference type="Proteomes" id="UP000248349">
    <property type="component" value="Unassembled WGS sequence"/>
</dbReference>
<dbReference type="RefSeq" id="XP_025435132.1">
    <property type="nucleotide sequence ID" value="XM_025577806.1"/>
</dbReference>
<evidence type="ECO:0000256" key="2">
    <source>
        <dbReference type="SAM" id="Phobius"/>
    </source>
</evidence>
<feature type="region of interest" description="Disordered" evidence="1">
    <location>
        <begin position="1"/>
        <end position="75"/>
    </location>
</feature>
<gene>
    <name evidence="3" type="ORF">BP01DRAFT_388234</name>
</gene>
<evidence type="ECO:0000313" key="3">
    <source>
        <dbReference type="EMBL" id="PYH49150.1"/>
    </source>
</evidence>
<reference evidence="3 4" key="1">
    <citation type="submission" date="2016-12" db="EMBL/GenBank/DDBJ databases">
        <title>The genomes of Aspergillus section Nigri reveals drivers in fungal speciation.</title>
        <authorList>
            <consortium name="DOE Joint Genome Institute"/>
            <person name="Vesth T.C."/>
            <person name="Nybo J."/>
            <person name="Theobald S."/>
            <person name="Brandl J."/>
            <person name="Frisvad J.C."/>
            <person name="Nielsen K.F."/>
            <person name="Lyhne E.K."/>
            <person name="Kogle M.E."/>
            <person name="Kuo A."/>
            <person name="Riley R."/>
            <person name="Clum A."/>
            <person name="Nolan M."/>
            <person name="Lipzen A."/>
            <person name="Salamov A."/>
            <person name="Henrissat B."/>
            <person name="Wiebenga A."/>
            <person name="De Vries R.P."/>
            <person name="Grigoriev I.V."/>
            <person name="Mortensen U.H."/>
            <person name="Andersen M.R."/>
            <person name="Baker S.E."/>
        </authorList>
    </citation>
    <scope>NUCLEOTIDE SEQUENCE [LARGE SCALE GENOMIC DNA]</scope>
    <source>
        <strain evidence="3 4">JOP 1030-1</strain>
    </source>
</reference>
<evidence type="ECO:0000256" key="1">
    <source>
        <dbReference type="SAM" id="MobiDB-lite"/>
    </source>
</evidence>
<feature type="compositionally biased region" description="Polar residues" evidence="1">
    <location>
        <begin position="1"/>
        <end position="15"/>
    </location>
</feature>
<keyword evidence="2" id="KW-1133">Transmembrane helix</keyword>
<sequence>MSELNTDQTAASSGVASSPTASASLPSSTTAASSSNKPHPHEMIHICIPMPEHASIPRSIHSRDTPAQEHNPYDSITNTTLTELTEMQKRCLKDNHTIMTNQVWLLIGQIGIMILVIVAVVVITQDVEKN</sequence>
<evidence type="ECO:0000313" key="4">
    <source>
        <dbReference type="Proteomes" id="UP000248349"/>
    </source>
</evidence>
<protein>
    <submittedName>
        <fullName evidence="3">Uncharacterized protein</fullName>
    </submittedName>
</protein>